<dbReference type="GO" id="GO:0005788">
    <property type="term" value="C:endoplasmic reticulum lumen"/>
    <property type="evidence" value="ECO:0007669"/>
    <property type="project" value="UniProtKB-SubCell"/>
</dbReference>
<keyword evidence="7" id="KW-0256">Endoplasmic reticulum</keyword>
<evidence type="ECO:0000259" key="13">
    <source>
        <dbReference type="PROSITE" id="PS50199"/>
    </source>
</evidence>
<dbReference type="GO" id="GO:0006457">
    <property type="term" value="P:protein folding"/>
    <property type="evidence" value="ECO:0007669"/>
    <property type="project" value="TreeGrafter"/>
</dbReference>
<dbReference type="Proteomes" id="UP000601435">
    <property type="component" value="Unassembled WGS sequence"/>
</dbReference>
<dbReference type="GO" id="GO:0008270">
    <property type="term" value="F:zinc ion binding"/>
    <property type="evidence" value="ECO:0007669"/>
    <property type="project" value="UniProtKB-KW"/>
</dbReference>
<keyword evidence="6 11" id="KW-0863">Zinc-finger</keyword>
<dbReference type="SUPFAM" id="SSF52833">
    <property type="entry name" value="Thioredoxin-like"/>
    <property type="match status" value="1"/>
</dbReference>
<evidence type="ECO:0000256" key="4">
    <source>
        <dbReference type="ARBA" id="ARBA00012723"/>
    </source>
</evidence>
<feature type="region of interest" description="Disordered" evidence="12">
    <location>
        <begin position="420"/>
        <end position="491"/>
    </location>
</feature>
<proteinExistence type="inferred from homology"/>
<organism evidence="15 16">
    <name type="scientific">Symbiodinium necroappetens</name>
    <dbReference type="NCBI Taxonomy" id="1628268"/>
    <lineage>
        <taxon>Eukaryota</taxon>
        <taxon>Sar</taxon>
        <taxon>Alveolata</taxon>
        <taxon>Dinophyceae</taxon>
        <taxon>Suessiales</taxon>
        <taxon>Symbiodiniaceae</taxon>
        <taxon>Symbiodinium</taxon>
    </lineage>
</organism>
<evidence type="ECO:0000256" key="1">
    <source>
        <dbReference type="ARBA" id="ARBA00001182"/>
    </source>
</evidence>
<feature type="compositionally biased region" description="Acidic residues" evidence="12">
    <location>
        <begin position="70"/>
        <end position="85"/>
    </location>
</feature>
<reference evidence="15" key="1">
    <citation type="submission" date="2021-02" db="EMBL/GenBank/DDBJ databases">
        <authorList>
            <person name="Dougan E. K."/>
            <person name="Rhodes N."/>
            <person name="Thang M."/>
            <person name="Chan C."/>
        </authorList>
    </citation>
    <scope>NUCLEOTIDE SEQUENCE</scope>
</reference>
<dbReference type="InterPro" id="IPR017937">
    <property type="entry name" value="Thioredoxin_CS"/>
</dbReference>
<evidence type="ECO:0000256" key="2">
    <source>
        <dbReference type="ARBA" id="ARBA00004319"/>
    </source>
</evidence>
<feature type="region of interest" description="Disordered" evidence="12">
    <location>
        <begin position="60"/>
        <end position="91"/>
    </location>
</feature>
<gene>
    <name evidence="15" type="primary">PDIA4</name>
    <name evidence="15" type="ORF">SNEC2469_LOCUS17382</name>
</gene>
<evidence type="ECO:0000256" key="10">
    <source>
        <dbReference type="ARBA" id="ARBA00023284"/>
    </source>
</evidence>
<feature type="compositionally biased region" description="Pro residues" evidence="12">
    <location>
        <begin position="475"/>
        <end position="484"/>
    </location>
</feature>
<evidence type="ECO:0000313" key="15">
    <source>
        <dbReference type="EMBL" id="CAE7611066.1"/>
    </source>
</evidence>
<dbReference type="InterPro" id="IPR013766">
    <property type="entry name" value="Thioredoxin_domain"/>
</dbReference>
<evidence type="ECO:0000256" key="7">
    <source>
        <dbReference type="ARBA" id="ARBA00022824"/>
    </source>
</evidence>
<keyword evidence="9" id="KW-0413">Isomerase</keyword>
<name>A0A812VD68_9DINO</name>
<evidence type="ECO:0000256" key="8">
    <source>
        <dbReference type="ARBA" id="ARBA00022833"/>
    </source>
</evidence>
<feature type="domain" description="Thioredoxin" evidence="14">
    <location>
        <begin position="216"/>
        <end position="343"/>
    </location>
</feature>
<keyword evidence="8" id="KW-0862">Zinc</keyword>
<feature type="non-terminal residue" evidence="15">
    <location>
        <position position="1"/>
    </location>
</feature>
<evidence type="ECO:0000259" key="14">
    <source>
        <dbReference type="PROSITE" id="PS51352"/>
    </source>
</evidence>
<keyword evidence="5" id="KW-0479">Metal-binding</keyword>
<comment type="catalytic activity">
    <reaction evidence="1">
        <text>Catalyzes the rearrangement of -S-S- bonds in proteins.</text>
        <dbReference type="EC" id="5.3.4.1"/>
    </reaction>
</comment>
<dbReference type="PROSITE" id="PS50199">
    <property type="entry name" value="ZF_RANBP2_2"/>
    <property type="match status" value="1"/>
</dbReference>
<comment type="similarity">
    <text evidence="3">Belongs to the protein disulfide isomerase family.</text>
</comment>
<protein>
    <recommendedName>
        <fullName evidence="4">protein disulfide-isomerase</fullName>
        <ecNumber evidence="4">5.3.4.1</ecNumber>
    </recommendedName>
</protein>
<accession>A0A812VD68</accession>
<dbReference type="PROSITE" id="PS00194">
    <property type="entry name" value="THIOREDOXIN_1"/>
    <property type="match status" value="1"/>
</dbReference>
<evidence type="ECO:0000256" key="5">
    <source>
        <dbReference type="ARBA" id="ARBA00022723"/>
    </source>
</evidence>
<evidence type="ECO:0000256" key="9">
    <source>
        <dbReference type="ARBA" id="ARBA00023235"/>
    </source>
</evidence>
<dbReference type="OrthoDB" id="432083at2759"/>
<keyword evidence="16" id="KW-1185">Reference proteome</keyword>
<dbReference type="InterPro" id="IPR001876">
    <property type="entry name" value="Znf_RanBP2"/>
</dbReference>
<dbReference type="PANTHER" id="PTHR18929">
    <property type="entry name" value="PROTEIN DISULFIDE ISOMERASE"/>
    <property type="match status" value="1"/>
</dbReference>
<evidence type="ECO:0000313" key="16">
    <source>
        <dbReference type="Proteomes" id="UP000601435"/>
    </source>
</evidence>
<dbReference type="EC" id="5.3.4.1" evidence="4"/>
<dbReference type="GO" id="GO:0034976">
    <property type="term" value="P:response to endoplasmic reticulum stress"/>
    <property type="evidence" value="ECO:0007669"/>
    <property type="project" value="TreeGrafter"/>
</dbReference>
<dbReference type="AlphaFoldDB" id="A0A812VD68"/>
<evidence type="ECO:0000256" key="11">
    <source>
        <dbReference type="PROSITE-ProRule" id="PRU00322"/>
    </source>
</evidence>
<dbReference type="GO" id="GO:0003756">
    <property type="term" value="F:protein disulfide isomerase activity"/>
    <property type="evidence" value="ECO:0007669"/>
    <property type="project" value="UniProtKB-EC"/>
</dbReference>
<dbReference type="Gene3D" id="3.40.30.10">
    <property type="entry name" value="Glutaredoxin"/>
    <property type="match status" value="1"/>
</dbReference>
<dbReference type="PANTHER" id="PTHR18929:SF132">
    <property type="entry name" value="PROTEIN DISULFIDE-ISOMERASE A3"/>
    <property type="match status" value="1"/>
</dbReference>
<dbReference type="InterPro" id="IPR036249">
    <property type="entry name" value="Thioredoxin-like_sf"/>
</dbReference>
<dbReference type="PROSITE" id="PS51352">
    <property type="entry name" value="THIOREDOXIN_2"/>
    <property type="match status" value="1"/>
</dbReference>
<evidence type="ECO:0000256" key="12">
    <source>
        <dbReference type="SAM" id="MobiDB-lite"/>
    </source>
</evidence>
<comment type="subcellular location">
    <subcellularLocation>
        <location evidence="2">Endoplasmic reticulum lumen</location>
    </subcellularLocation>
</comment>
<feature type="domain" description="RanBP2-type" evidence="13">
    <location>
        <begin position="189"/>
        <end position="218"/>
    </location>
</feature>
<dbReference type="Pfam" id="PF00085">
    <property type="entry name" value="Thioredoxin"/>
    <property type="match status" value="1"/>
</dbReference>
<evidence type="ECO:0000256" key="3">
    <source>
        <dbReference type="ARBA" id="ARBA00006347"/>
    </source>
</evidence>
<dbReference type="EMBL" id="CAJNJA010028753">
    <property type="protein sequence ID" value="CAE7611066.1"/>
    <property type="molecule type" value="Genomic_DNA"/>
</dbReference>
<evidence type="ECO:0000256" key="6">
    <source>
        <dbReference type="ARBA" id="ARBA00022771"/>
    </source>
</evidence>
<feature type="non-terminal residue" evidence="15">
    <location>
        <position position="491"/>
    </location>
</feature>
<keyword evidence="10" id="KW-0676">Redox-active center</keyword>
<comment type="caution">
    <text evidence="15">The sequence shown here is derived from an EMBL/GenBank/DDBJ whole genome shotgun (WGS) entry which is preliminary data.</text>
</comment>
<sequence>PTWPIYQKFVEIICDVDRKKVSFHVGNKKDNLQEVKTLELPYDEEVKLAITGWSGTRVRLEPPQKWMGGEESDSDSDSNAEEDEQFSNTCGNVVQPSTWHVATICVDLEKRQEMQIILDGEHHLVARDPSLFAPEGLFSIDPTEGVVLFGRRRAGKLVEREWRLGGHLRQMRMESKFLSVAEVWGQQLPKGVWGCRTCGARSPADVRICWSCHTARQKSAARPPNDADPRHEGLTVLVGDSFKDLVLESKEHVFVLIYAPWCEACQEVKPHWRKLAKMLKGSSNIRIAMMDSDENDVPNRFFPESFIPNVKLFLAGKKGKPLACNSRERTFESYVKFLEEHTNVSLESAAEDFYPQYCELHGVPALVDELRQAAMIQELKLMQWRRPPTQALASFLYSYLLDPNVHSTVAITPLADASPEDANQLAPTPEQSPLVIQRGSTDPEAAARRLESGFGPGAAVPEPPRLARGISQPGGPGPPVPSMPMPALSRA</sequence>